<comment type="caution">
    <text evidence="3">The sequence shown here is derived from an EMBL/GenBank/DDBJ whole genome shotgun (WGS) entry which is preliminary data.</text>
</comment>
<feature type="region of interest" description="Disordered" evidence="1">
    <location>
        <begin position="861"/>
        <end position="893"/>
    </location>
</feature>
<feature type="compositionally biased region" description="Polar residues" evidence="1">
    <location>
        <begin position="1"/>
        <end position="16"/>
    </location>
</feature>
<feature type="domain" description="Skg3/CAF120-like PH-like" evidence="2">
    <location>
        <begin position="335"/>
        <end position="525"/>
    </location>
</feature>
<dbReference type="OrthoDB" id="5563754at2759"/>
<feature type="compositionally biased region" description="Polar residues" evidence="1">
    <location>
        <begin position="76"/>
        <end position="93"/>
    </location>
</feature>
<accession>A0A9P7GJW4</accession>
<feature type="region of interest" description="Disordered" evidence="1">
    <location>
        <begin position="938"/>
        <end position="1250"/>
    </location>
</feature>
<feature type="region of interest" description="Disordered" evidence="1">
    <location>
        <begin position="363"/>
        <end position="409"/>
    </location>
</feature>
<evidence type="ECO:0000313" key="3">
    <source>
        <dbReference type="EMBL" id="KAG5651366.1"/>
    </source>
</evidence>
<reference evidence="3" key="2">
    <citation type="submission" date="2021-10" db="EMBL/GenBank/DDBJ databases">
        <title>Phylogenomics reveals ancestral predisposition of the termite-cultivated fungus Termitomyces towards a domesticated lifestyle.</title>
        <authorList>
            <person name="Auxier B."/>
            <person name="Grum-Grzhimaylo A."/>
            <person name="Cardenas M.E."/>
            <person name="Lodge J.D."/>
            <person name="Laessoe T."/>
            <person name="Pedersen O."/>
            <person name="Smith M.E."/>
            <person name="Kuyper T.W."/>
            <person name="Franco-Molano E.A."/>
            <person name="Baroni T.J."/>
            <person name="Aanen D.K."/>
        </authorList>
    </citation>
    <scope>NUCLEOTIDE SEQUENCE</scope>
    <source>
        <strain evidence="3">D49</strain>
    </source>
</reference>
<sequence>MQKSASVQNLPQSLTSGHHGGAYLAQTLPNTRSQQNQFQFPTTELGSMAPISSQTPEQRPNHGHSRSTSFFSFRSKQSLSNQQNAHQRTTSLGAANGVVPGAAYSSPPAQYQGQPPPAQYHQAQQSMSGSTSAKSPLARPASLSGNMQSEPQPQPQPQVPAAPPPLHPEIRSVVQLTAAHAHKIYFSGPLVRRIERQADGQRPVKDEGWCDVWAQLGGTTLSIWDMAQIQEASKQGKEVPPTYVNTTDAFVQVLGSVTTPATATGPSKKYANVLTLNTAGSNLLLFSCPSAPALISWAAALRLSAWEKSRLEEIYTAHLIRITLNAPNAPSTLVRGRMEGWVRIRVAGQTDWKRMWMAVVAGEGGPHDRSGGAAGAGNPQALAAPPPKKKRMSNLFSRDNSSPHQSAAPMKPIVLMYASPKPKDKKKPLLTLKDVTQAFAVYPERPELISRSTLIKAEGTFGDEETAAGMKSREGWLLIMPELEGGLGQAAEMLKWVVALHDAFELYGRPDAWTWDPRDPISLMFAYPVGPSKDLLFLDRDLAETLDPRDEHTSSIRSRLIGIVLDRMRGHEPPPQATRVVSQPPTLPPIGSDNVQSTPQHRAPSDPAPQASSSLGPQLPPLSFSETASLEPQQNSEPITERNSTYTNGRVGSGDNSLIQPKPTHNNQYLGQDKSLPDVQEAVLDRPLNTSPGPVSPLQPLQFESVHNTESNTKLPSVENVVASTAPGRRSFDPPNGSFKAPLVSNASSVSNGEFTEGTINPADISLPLSPRESHRAFSPPQSQSPSPSPYTSVPTAVSSSSPPSAYSAGPPLTTVPRRSFSVLSSPYSALGHEEDAQQPAFDQASVLTSPHSPIDFPVTLKSPFSPHGTIRSVDGRNHRAPSSPTLETAPSTSINAMHSISEQSNLFDEAGALYYMQQHLDPSNGDVQNHRRLPTAISEEHDEDEDTSSSSSNHNSSRHRQDEAASPTSNETPSSMKAPVRQNTPMVFVERTSSAISHGDRVSPSRQGLGRKPSGARAQAKASSTRSHFDNAEGISSQQVTEEEETQSEDQSDHHPAQMNQAQTHPSMSSEDPDLDALAALSYLDVEDKPVTPKTVSIEPLNIIKAPSPPPASEAPAQFKSSFAPSKHAAERKAKAQAHQAAHHAATHKPGRANGKRKSKIAGAWNESSDEEEEEDDDDDDEDADSDAEPSAGNKQGSGLSSSNASFHQPQQNVPTHGEHHMESQQQQYSHIRPARTLPQIPANQNYRE</sequence>
<dbReference type="InterPro" id="IPR011993">
    <property type="entry name" value="PH-like_dom_sf"/>
</dbReference>
<feature type="compositionally biased region" description="Polar residues" evidence="1">
    <location>
        <begin position="881"/>
        <end position="893"/>
    </location>
</feature>
<feature type="compositionally biased region" description="Polar residues" evidence="1">
    <location>
        <begin position="1059"/>
        <end position="1069"/>
    </location>
</feature>
<feature type="compositionally biased region" description="Low complexity" evidence="1">
    <location>
        <begin position="66"/>
        <end position="75"/>
    </location>
</feature>
<feature type="compositionally biased region" description="Polar residues" evidence="1">
    <location>
        <begin position="1194"/>
        <end position="1216"/>
    </location>
</feature>
<feature type="compositionally biased region" description="Low complexity" evidence="1">
    <location>
        <begin position="779"/>
        <end position="808"/>
    </location>
</feature>
<feature type="compositionally biased region" description="Polar residues" evidence="1">
    <location>
        <begin position="27"/>
        <end position="58"/>
    </location>
</feature>
<feature type="compositionally biased region" description="Pro residues" evidence="1">
    <location>
        <begin position="152"/>
        <end position="167"/>
    </location>
</feature>
<name>A0A9P7GJW4_9AGAR</name>
<feature type="compositionally biased region" description="Low complexity" evidence="1">
    <location>
        <begin position="608"/>
        <end position="625"/>
    </location>
</feature>
<feature type="compositionally biased region" description="Polar residues" evidence="1">
    <location>
        <begin position="626"/>
        <end position="670"/>
    </location>
</feature>
<proteinExistence type="predicted"/>
<dbReference type="Proteomes" id="UP000717328">
    <property type="component" value="Unassembled WGS sequence"/>
</dbReference>
<evidence type="ECO:0000256" key="1">
    <source>
        <dbReference type="SAM" id="MobiDB-lite"/>
    </source>
</evidence>
<feature type="compositionally biased region" description="Polar residues" evidence="1">
    <location>
        <begin position="967"/>
        <end position="997"/>
    </location>
</feature>
<feature type="compositionally biased region" description="Basic residues" evidence="1">
    <location>
        <begin position="1142"/>
        <end position="1161"/>
    </location>
</feature>
<evidence type="ECO:0000259" key="2">
    <source>
        <dbReference type="Pfam" id="PF25381"/>
    </source>
</evidence>
<keyword evidence="4" id="KW-1185">Reference proteome</keyword>
<reference evidence="3" key="1">
    <citation type="submission" date="2021-02" db="EMBL/GenBank/DDBJ databases">
        <authorList>
            <person name="Nieuwenhuis M."/>
            <person name="Van De Peppel L.J.J."/>
        </authorList>
    </citation>
    <scope>NUCLEOTIDE SEQUENCE</scope>
    <source>
        <strain evidence="3">D49</strain>
    </source>
</reference>
<feature type="compositionally biased region" description="Acidic residues" evidence="1">
    <location>
        <begin position="1042"/>
        <end position="1051"/>
    </location>
</feature>
<feature type="region of interest" description="Disordered" evidence="1">
    <location>
        <begin position="1"/>
        <end position="167"/>
    </location>
</feature>
<gene>
    <name evidence="3" type="ORF">H0H81_008935</name>
</gene>
<dbReference type="Gene3D" id="2.30.29.30">
    <property type="entry name" value="Pleckstrin-homology domain (PH domain)/Phosphotyrosine-binding domain (PTB)"/>
    <property type="match status" value="1"/>
</dbReference>
<feature type="compositionally biased region" description="Polar residues" evidence="1">
    <location>
        <begin position="394"/>
        <end position="405"/>
    </location>
</feature>
<dbReference type="InterPro" id="IPR058155">
    <property type="entry name" value="Skg3/CAF120-like_PH"/>
</dbReference>
<dbReference type="AlphaFoldDB" id="A0A9P7GJW4"/>
<feature type="compositionally biased region" description="Acidic residues" evidence="1">
    <location>
        <begin position="1169"/>
        <end position="1189"/>
    </location>
</feature>
<organism evidence="3 4">
    <name type="scientific">Sphagnurus paluster</name>
    <dbReference type="NCBI Taxonomy" id="117069"/>
    <lineage>
        <taxon>Eukaryota</taxon>
        <taxon>Fungi</taxon>
        <taxon>Dikarya</taxon>
        <taxon>Basidiomycota</taxon>
        <taxon>Agaricomycotina</taxon>
        <taxon>Agaricomycetes</taxon>
        <taxon>Agaricomycetidae</taxon>
        <taxon>Agaricales</taxon>
        <taxon>Tricholomatineae</taxon>
        <taxon>Lyophyllaceae</taxon>
        <taxon>Sphagnurus</taxon>
    </lineage>
</organism>
<feature type="region of interest" description="Disordered" evidence="1">
    <location>
        <begin position="749"/>
        <end position="814"/>
    </location>
</feature>
<feature type="region of interest" description="Disordered" evidence="1">
    <location>
        <begin position="569"/>
        <end position="672"/>
    </location>
</feature>
<dbReference type="Pfam" id="PF25381">
    <property type="entry name" value="PH_26"/>
    <property type="match status" value="1"/>
</dbReference>
<dbReference type="EMBL" id="JABCKI010000254">
    <property type="protein sequence ID" value="KAG5651366.1"/>
    <property type="molecule type" value="Genomic_DNA"/>
</dbReference>
<feature type="compositionally biased region" description="Low complexity" evidence="1">
    <location>
        <begin position="104"/>
        <end position="126"/>
    </location>
</feature>
<protein>
    <recommendedName>
        <fullName evidence="2">Skg3/CAF120-like PH-like domain-containing protein</fullName>
    </recommendedName>
</protein>
<evidence type="ECO:0000313" key="4">
    <source>
        <dbReference type="Proteomes" id="UP000717328"/>
    </source>
</evidence>